<evidence type="ECO:0000313" key="4">
    <source>
        <dbReference type="Proteomes" id="UP001597277"/>
    </source>
</evidence>
<feature type="compositionally biased region" description="Polar residues" evidence="2">
    <location>
        <begin position="96"/>
        <end position="105"/>
    </location>
</feature>
<keyword evidence="4" id="KW-1185">Reference proteome</keyword>
<name>A0ABW4L071_9MICO</name>
<dbReference type="RefSeq" id="WP_388001654.1">
    <property type="nucleotide sequence ID" value="NZ_JBHUEE010000001.1"/>
</dbReference>
<dbReference type="EMBL" id="JBHUEE010000001">
    <property type="protein sequence ID" value="MFD1716203.1"/>
    <property type="molecule type" value="Genomic_DNA"/>
</dbReference>
<evidence type="ECO:0000256" key="1">
    <source>
        <dbReference type="SAM" id="Coils"/>
    </source>
</evidence>
<accession>A0ABW4L071</accession>
<feature type="region of interest" description="Disordered" evidence="2">
    <location>
        <begin position="84"/>
        <end position="105"/>
    </location>
</feature>
<comment type="caution">
    <text evidence="3">The sequence shown here is derived from an EMBL/GenBank/DDBJ whole genome shotgun (WGS) entry which is preliminary data.</text>
</comment>
<evidence type="ECO:0000256" key="2">
    <source>
        <dbReference type="SAM" id="MobiDB-lite"/>
    </source>
</evidence>
<organism evidence="3 4">
    <name type="scientific">Georgenia deserti</name>
    <dbReference type="NCBI Taxonomy" id="2093781"/>
    <lineage>
        <taxon>Bacteria</taxon>
        <taxon>Bacillati</taxon>
        <taxon>Actinomycetota</taxon>
        <taxon>Actinomycetes</taxon>
        <taxon>Micrococcales</taxon>
        <taxon>Bogoriellaceae</taxon>
        <taxon>Georgenia</taxon>
    </lineage>
</organism>
<sequence>MTDPGYPTPEGDDRLPPRSIEEELEEILREAESSISALRKELAEQRLRARQHAEIDRLEEHLASTRVRWSEVRAFFDEVIDELRRRRPVSGADDPTGTSAEGTAP</sequence>
<evidence type="ECO:0000313" key="3">
    <source>
        <dbReference type="EMBL" id="MFD1716203.1"/>
    </source>
</evidence>
<proteinExistence type="predicted"/>
<reference evidence="4" key="1">
    <citation type="journal article" date="2019" name="Int. J. Syst. Evol. Microbiol.">
        <title>The Global Catalogue of Microorganisms (GCM) 10K type strain sequencing project: providing services to taxonomists for standard genome sequencing and annotation.</title>
        <authorList>
            <consortium name="The Broad Institute Genomics Platform"/>
            <consortium name="The Broad Institute Genome Sequencing Center for Infectious Disease"/>
            <person name="Wu L."/>
            <person name="Ma J."/>
        </authorList>
    </citation>
    <scope>NUCLEOTIDE SEQUENCE [LARGE SCALE GENOMIC DNA]</scope>
    <source>
        <strain evidence="4">JCM 17130</strain>
    </source>
</reference>
<evidence type="ECO:0008006" key="5">
    <source>
        <dbReference type="Google" id="ProtNLM"/>
    </source>
</evidence>
<gene>
    <name evidence="3" type="ORF">ACFSE6_00010</name>
</gene>
<protein>
    <recommendedName>
        <fullName evidence="5">DUF4164 family protein</fullName>
    </recommendedName>
</protein>
<feature type="coiled-coil region" evidence="1">
    <location>
        <begin position="21"/>
        <end position="48"/>
    </location>
</feature>
<keyword evidence="1" id="KW-0175">Coiled coil</keyword>
<dbReference type="Proteomes" id="UP001597277">
    <property type="component" value="Unassembled WGS sequence"/>
</dbReference>